<dbReference type="InterPro" id="IPR007812">
    <property type="entry name" value="T2SS_protein-GspL"/>
</dbReference>
<evidence type="ECO:0000313" key="3">
    <source>
        <dbReference type="Proteomes" id="UP000316798"/>
    </source>
</evidence>
<dbReference type="GO" id="GO:0015628">
    <property type="term" value="P:protein secretion by the type II secretion system"/>
    <property type="evidence" value="ECO:0007669"/>
    <property type="project" value="InterPro"/>
</dbReference>
<dbReference type="OrthoDB" id="8557903at2"/>
<feature type="domain" description="GspL cytoplasmic actin-ATPase-like" evidence="1">
    <location>
        <begin position="48"/>
        <end position="141"/>
    </location>
</feature>
<dbReference type="NCBIfam" id="TIGR01709">
    <property type="entry name" value="typeII_sec_gspL"/>
    <property type="match status" value="1"/>
</dbReference>
<protein>
    <submittedName>
        <fullName evidence="2">General secretion pathway protein GspL</fullName>
    </submittedName>
</protein>
<dbReference type="InterPro" id="IPR043129">
    <property type="entry name" value="ATPase_NBD"/>
</dbReference>
<dbReference type="GO" id="GO:0009276">
    <property type="term" value="C:Gram-negative-bacterium-type cell wall"/>
    <property type="evidence" value="ECO:0007669"/>
    <property type="project" value="InterPro"/>
</dbReference>
<dbReference type="KEGG" id="rhf:EUB48_02780"/>
<keyword evidence="3" id="KW-1185">Reference proteome</keyword>
<name>A0A515D7E4_9BURK</name>
<dbReference type="EMBL" id="CP035503">
    <property type="protein sequence ID" value="QDL36345.1"/>
    <property type="molecule type" value="Genomic_DNA"/>
</dbReference>
<dbReference type="RefSeq" id="WP_142817518.1">
    <property type="nucleotide sequence ID" value="NZ_CP035503.1"/>
</dbReference>
<reference evidence="2 3" key="1">
    <citation type="submission" date="2019-01" db="EMBL/GenBank/DDBJ databases">
        <title>Genomic insights into a novel species Rhodoferax sp.</title>
        <authorList>
            <person name="Jin L."/>
        </authorList>
    </citation>
    <scope>NUCLEOTIDE SEQUENCE [LARGE SCALE GENOMIC DNA]</scope>
    <source>
        <strain evidence="2 3">CHu59-6-5</strain>
    </source>
</reference>
<dbReference type="GO" id="GO:0015627">
    <property type="term" value="C:type II protein secretion system complex"/>
    <property type="evidence" value="ECO:0007669"/>
    <property type="project" value="InterPro"/>
</dbReference>
<accession>A0A515D7E4</accession>
<evidence type="ECO:0000313" key="2">
    <source>
        <dbReference type="EMBL" id="QDL36345.1"/>
    </source>
</evidence>
<sequence length="412" mass="43759">MSSLIVYLPLEPAGPATLYGYVLAPDKRAPASAASAPVALLPQPAQSNGEVVAVVPIAALSWQRVTLPPGTSGTSARLRAVLDGLLEERLLDDPQALHFAVQPQARAGATVWVAACDKAWLRGAIGALEAAKRPVSRIVPEFAPDMSPAPQLSLHAVGTPEEARLVMTGLSTHSGVTVLPLSRAGVALALSTDPDASATEVAAEPAVAELAEQLLQRQVRLEQPAQRWLRAAASPWDLAQFELANSGRSRAMKRLGTYWQALARAPQWRAVRWGFGLLLLANLAGLNAWAWRERSTLEQERTAVRTALTQTFPNVRVVVDAPVQMEREVAALRQATGAASGRDLESLLGALSTAAPANKSVNAIEFVAGEIRVKGLDLNPTETTNANRKLQAAGYVARLEGDSLLVRPEAAQ</sequence>
<dbReference type="SUPFAM" id="SSF53067">
    <property type="entry name" value="Actin-like ATPase domain"/>
    <property type="match status" value="1"/>
</dbReference>
<gene>
    <name evidence="2" type="ORF">EUB48_02780</name>
</gene>
<dbReference type="Proteomes" id="UP000316798">
    <property type="component" value="Chromosome"/>
</dbReference>
<organism evidence="2 3">
    <name type="scientific">Rhodoferax sediminis</name>
    <dbReference type="NCBI Taxonomy" id="2509614"/>
    <lineage>
        <taxon>Bacteria</taxon>
        <taxon>Pseudomonadati</taxon>
        <taxon>Pseudomonadota</taxon>
        <taxon>Betaproteobacteria</taxon>
        <taxon>Burkholderiales</taxon>
        <taxon>Comamonadaceae</taxon>
        <taxon>Rhodoferax</taxon>
    </lineage>
</organism>
<proteinExistence type="predicted"/>
<dbReference type="InterPro" id="IPR024230">
    <property type="entry name" value="GspL_cyto_dom"/>
</dbReference>
<evidence type="ECO:0000259" key="1">
    <source>
        <dbReference type="Pfam" id="PF05134"/>
    </source>
</evidence>
<dbReference type="AlphaFoldDB" id="A0A515D7E4"/>
<dbReference type="Pfam" id="PF05134">
    <property type="entry name" value="T2SSL"/>
    <property type="match status" value="1"/>
</dbReference>
<dbReference type="Gene3D" id="3.30.420.380">
    <property type="match status" value="1"/>
</dbReference>